<dbReference type="Gene3D" id="6.10.340.10">
    <property type="match status" value="1"/>
</dbReference>
<evidence type="ECO:0000256" key="4">
    <source>
        <dbReference type="SAM" id="Phobius"/>
    </source>
</evidence>
<evidence type="ECO:0000259" key="5">
    <source>
        <dbReference type="PROSITE" id="PS50111"/>
    </source>
</evidence>
<keyword evidence="4" id="KW-0812">Transmembrane</keyword>
<dbReference type="InterPro" id="IPR003660">
    <property type="entry name" value="HAMP_dom"/>
</dbReference>
<dbReference type="PROSITE" id="PS50111">
    <property type="entry name" value="CHEMOTAXIS_TRANSDUC_2"/>
    <property type="match status" value="1"/>
</dbReference>
<dbReference type="Pfam" id="PF00015">
    <property type="entry name" value="MCPsignal"/>
    <property type="match status" value="1"/>
</dbReference>
<protein>
    <submittedName>
        <fullName evidence="7">Methyl-accepting chemotaxis protein</fullName>
    </submittedName>
</protein>
<evidence type="ECO:0000313" key="7">
    <source>
        <dbReference type="EMBL" id="AUW94819.1"/>
    </source>
</evidence>
<keyword evidence="1 3" id="KW-0807">Transducer</keyword>
<evidence type="ECO:0000256" key="3">
    <source>
        <dbReference type="PROSITE-ProRule" id="PRU00284"/>
    </source>
</evidence>
<dbReference type="Proteomes" id="UP000325292">
    <property type="component" value="Chromosome"/>
</dbReference>
<dbReference type="SUPFAM" id="SSF58104">
    <property type="entry name" value="Methyl-accepting chemotaxis protein (MCP) signaling domain"/>
    <property type="match status" value="2"/>
</dbReference>
<dbReference type="PROSITE" id="PS50885">
    <property type="entry name" value="HAMP"/>
    <property type="match status" value="1"/>
</dbReference>
<dbReference type="SMART" id="SM00283">
    <property type="entry name" value="MA"/>
    <property type="match status" value="1"/>
</dbReference>
<feature type="domain" description="HAMP" evidence="6">
    <location>
        <begin position="211"/>
        <end position="263"/>
    </location>
</feature>
<proteinExistence type="inferred from homology"/>
<dbReference type="EMBL" id="CP019454">
    <property type="protein sequence ID" value="AUW94819.1"/>
    <property type="molecule type" value="Genomic_DNA"/>
</dbReference>
<dbReference type="PANTHER" id="PTHR32089:SF112">
    <property type="entry name" value="LYSOZYME-LIKE PROTEIN-RELATED"/>
    <property type="match status" value="1"/>
</dbReference>
<feature type="domain" description="Methyl-accepting transducer" evidence="5">
    <location>
        <begin position="349"/>
        <end position="606"/>
    </location>
</feature>
<gene>
    <name evidence="7" type="ORF">BXT84_13390</name>
</gene>
<feature type="transmembrane region" description="Helical" evidence="4">
    <location>
        <begin position="189"/>
        <end position="209"/>
    </location>
</feature>
<organism evidence="7 8">
    <name type="scientific">Sulfobacillus thermotolerans</name>
    <dbReference type="NCBI Taxonomy" id="338644"/>
    <lineage>
        <taxon>Bacteria</taxon>
        <taxon>Bacillati</taxon>
        <taxon>Bacillota</taxon>
        <taxon>Clostridia</taxon>
        <taxon>Eubacteriales</taxon>
        <taxon>Clostridiales Family XVII. Incertae Sedis</taxon>
        <taxon>Sulfobacillus</taxon>
    </lineage>
</organism>
<dbReference type="PANTHER" id="PTHR32089">
    <property type="entry name" value="METHYL-ACCEPTING CHEMOTAXIS PROTEIN MCPB"/>
    <property type="match status" value="1"/>
</dbReference>
<name>A0ABM6RU05_9FIRM</name>
<dbReference type="InterPro" id="IPR004089">
    <property type="entry name" value="MCPsignal_dom"/>
</dbReference>
<evidence type="ECO:0000256" key="2">
    <source>
        <dbReference type="ARBA" id="ARBA00029447"/>
    </source>
</evidence>
<dbReference type="Pfam" id="PF00672">
    <property type="entry name" value="HAMP"/>
    <property type="match status" value="1"/>
</dbReference>
<comment type="similarity">
    <text evidence="2">Belongs to the methyl-accepting chemotaxis (MCP) protein family.</text>
</comment>
<keyword evidence="4" id="KW-0472">Membrane</keyword>
<sequence length="663" mass="70542">MKLTGKASILAGVLMAVTVTQSYLSISRSEKTLHEIQTVFQRDSIFNNAVHNMETAFYGFDDQMNMYVLVADLPHQGNLAQVTYAQALGFSHQFSTDFNRANANTSQKQAAKILGELHTQIQAYRHDATIVHQDVLAHRVSQAITMQTVGNAQPSNAIMPLLQQLNAISQAQSATTLTRIIHEQESDIAFAWTALGAMLILLLLALGAVQRYMVKPTRHLEHIARNLSVGNVEETATYKSRDELGALAQSFRAMTEYLTEAGATADAVGRGDLTQAPVAKGEKDVLGKALVAMHKGLREMIQAMQEMGHQVHGSVAELSNLATQTTDATQQISLAIAQTAQATGESSQGLQQIAASMQQLKAAVEQVASGTQDQELQVQNGEQALDQMKSAQGSVESAAKRMESLAQASRHNAVEGRQQVEATLSAMGRIADVTKATADAIGLLGQHSERIGAIASTISEIASQTNMLALNANIEAARAGEHGRGFAVVADEVRKLAEQSAKEAENVSELIRTIQETVQHAVQSTEKGQQEVQHGQSLGEQTRSALEMMEQAVSEVANEIGTLAATVNGFTVQSAGVDEGIKKISRIAQGNAATAHEMAVASADVTDTIQGLAAISEETAAATEEVASTSQGVAESASGLSAKSRELAQVAAQLDAMVSRYQL</sequence>
<dbReference type="Gene3D" id="1.10.287.950">
    <property type="entry name" value="Methyl-accepting chemotaxis protein"/>
    <property type="match status" value="1"/>
</dbReference>
<keyword evidence="8" id="KW-1185">Reference proteome</keyword>
<dbReference type="CDD" id="cd06225">
    <property type="entry name" value="HAMP"/>
    <property type="match status" value="1"/>
</dbReference>
<keyword evidence="4" id="KW-1133">Transmembrane helix</keyword>
<dbReference type="PRINTS" id="PR00260">
    <property type="entry name" value="CHEMTRNSDUCR"/>
</dbReference>
<accession>A0ABM6RU05</accession>
<dbReference type="SMART" id="SM00304">
    <property type="entry name" value="HAMP"/>
    <property type="match status" value="2"/>
</dbReference>
<evidence type="ECO:0000313" key="8">
    <source>
        <dbReference type="Proteomes" id="UP000325292"/>
    </source>
</evidence>
<evidence type="ECO:0000259" key="6">
    <source>
        <dbReference type="PROSITE" id="PS50885"/>
    </source>
</evidence>
<evidence type="ECO:0000256" key="1">
    <source>
        <dbReference type="ARBA" id="ARBA00023224"/>
    </source>
</evidence>
<dbReference type="InterPro" id="IPR004090">
    <property type="entry name" value="Chemotax_Me-accpt_rcpt"/>
</dbReference>
<reference evidence="7 8" key="1">
    <citation type="journal article" date="2019" name="Sci. Rep.">
        <title>Sulfobacillus thermotolerans: new insights into resistance and metabolic capacities of acidophilic chemolithotrophs.</title>
        <authorList>
            <person name="Panyushkina A.E."/>
            <person name="Babenko V.V."/>
            <person name="Nikitina A.S."/>
            <person name="Selezneva O.V."/>
            <person name="Tsaplina I.A."/>
            <person name="Letarova M.A."/>
            <person name="Kostryukova E.S."/>
            <person name="Letarov A.V."/>
        </authorList>
    </citation>
    <scope>NUCLEOTIDE SEQUENCE [LARGE SCALE GENOMIC DNA]</scope>
    <source>
        <strain evidence="7 8">Kr1</strain>
    </source>
</reference>